<dbReference type="RefSeq" id="WP_130413755.1">
    <property type="nucleotide sequence ID" value="NZ_SHKX01000013.1"/>
</dbReference>
<dbReference type="CDD" id="cd00165">
    <property type="entry name" value="S4"/>
    <property type="match status" value="1"/>
</dbReference>
<accession>A0A4Q7YLU2</accession>
<keyword evidence="10" id="KW-0694">RNA-binding</keyword>
<dbReference type="Gene3D" id="3.10.290.10">
    <property type="entry name" value="RNA-binding S4 domain"/>
    <property type="match status" value="1"/>
</dbReference>
<evidence type="ECO:0000256" key="10">
    <source>
        <dbReference type="PROSITE-ProRule" id="PRU00182"/>
    </source>
</evidence>
<name>A0A4Q7YLU2_9GAMM</name>
<protein>
    <recommendedName>
        <fullName evidence="4">Dual-specificity RNA pseudouridine synthase RluF</fullName>
        <ecNumber evidence="3">5.4.99.21</ecNumber>
    </recommendedName>
    <alternativeName>
        <fullName evidence="6">23S rRNA pseudouridine(2604) synthase</fullName>
    </alternativeName>
    <alternativeName>
        <fullName evidence="8">Ribosomal large subunit pseudouridine synthase F</fullName>
    </alternativeName>
    <alternativeName>
        <fullName evidence="7">rRNA pseudouridylate synthase F</fullName>
    </alternativeName>
    <alternativeName>
        <fullName evidence="9">rRNA-uridine isomerase F</fullName>
    </alternativeName>
    <alternativeName>
        <fullName evidence="5">tRNA(Tyr) pseudouridine(35) synthase</fullName>
    </alternativeName>
</protein>
<dbReference type="InterPro" id="IPR050343">
    <property type="entry name" value="RsuA_PseudoU_synthase"/>
</dbReference>
<dbReference type="PANTHER" id="PTHR47683:SF2">
    <property type="entry name" value="RNA-BINDING S4 DOMAIN-CONTAINING PROTEIN"/>
    <property type="match status" value="1"/>
</dbReference>
<dbReference type="Gene3D" id="3.30.2350.10">
    <property type="entry name" value="Pseudouridine synthase"/>
    <property type="match status" value="1"/>
</dbReference>
<evidence type="ECO:0000313" key="13">
    <source>
        <dbReference type="Proteomes" id="UP000292423"/>
    </source>
</evidence>
<dbReference type="PANTHER" id="PTHR47683">
    <property type="entry name" value="PSEUDOURIDINE SYNTHASE FAMILY PROTEIN-RELATED"/>
    <property type="match status" value="1"/>
</dbReference>
<evidence type="ECO:0000256" key="4">
    <source>
        <dbReference type="ARBA" id="ARBA00039989"/>
    </source>
</evidence>
<organism evidence="12 13">
    <name type="scientific">Fluviicoccus keumensis</name>
    <dbReference type="NCBI Taxonomy" id="1435465"/>
    <lineage>
        <taxon>Bacteria</taxon>
        <taxon>Pseudomonadati</taxon>
        <taxon>Pseudomonadota</taxon>
        <taxon>Gammaproteobacteria</taxon>
        <taxon>Moraxellales</taxon>
        <taxon>Moraxellaceae</taxon>
        <taxon>Fluviicoccus</taxon>
    </lineage>
</organism>
<dbReference type="InterPro" id="IPR020103">
    <property type="entry name" value="PsdUridine_synth_cat_dom_sf"/>
</dbReference>
<evidence type="ECO:0000313" key="12">
    <source>
        <dbReference type="EMBL" id="RZU38300.1"/>
    </source>
</evidence>
<dbReference type="SUPFAM" id="SSF55174">
    <property type="entry name" value="Alpha-L RNA-binding motif"/>
    <property type="match status" value="1"/>
</dbReference>
<reference evidence="12 13" key="1">
    <citation type="submission" date="2019-02" db="EMBL/GenBank/DDBJ databases">
        <title>Genomic Encyclopedia of Type Strains, Phase IV (KMG-IV): sequencing the most valuable type-strain genomes for metagenomic binning, comparative biology and taxonomic classification.</title>
        <authorList>
            <person name="Goeker M."/>
        </authorList>
    </citation>
    <scope>NUCLEOTIDE SEQUENCE [LARGE SCALE GENOMIC DNA]</scope>
    <source>
        <strain evidence="12 13">DSM 105135</strain>
    </source>
</reference>
<dbReference type="CDD" id="cd02555">
    <property type="entry name" value="PSSA_1"/>
    <property type="match status" value="1"/>
</dbReference>
<evidence type="ECO:0000256" key="9">
    <source>
        <dbReference type="ARBA" id="ARBA00043147"/>
    </source>
</evidence>
<dbReference type="PROSITE" id="PS50889">
    <property type="entry name" value="S4"/>
    <property type="match status" value="1"/>
</dbReference>
<dbReference type="GO" id="GO:0003723">
    <property type="term" value="F:RNA binding"/>
    <property type="evidence" value="ECO:0007669"/>
    <property type="project" value="UniProtKB-KW"/>
</dbReference>
<evidence type="ECO:0000256" key="8">
    <source>
        <dbReference type="ARBA" id="ARBA00042890"/>
    </source>
</evidence>
<evidence type="ECO:0000256" key="1">
    <source>
        <dbReference type="ARBA" id="ARBA00036390"/>
    </source>
</evidence>
<comment type="catalytic activity">
    <reaction evidence="2">
        <text>uridine(2604) in 23S rRNA = pseudouridine(2604) in 23S rRNA</text>
        <dbReference type="Rhea" id="RHEA:38875"/>
        <dbReference type="Rhea" id="RHEA-COMP:10093"/>
        <dbReference type="Rhea" id="RHEA-COMP:10094"/>
        <dbReference type="ChEBI" id="CHEBI:65314"/>
        <dbReference type="ChEBI" id="CHEBI:65315"/>
        <dbReference type="EC" id="5.4.99.21"/>
    </reaction>
</comment>
<comment type="caution">
    <text evidence="12">The sequence shown here is derived from an EMBL/GenBank/DDBJ whole genome shotgun (WGS) entry which is preliminary data.</text>
</comment>
<dbReference type="EC" id="5.4.99.21" evidence="3"/>
<proteinExistence type="predicted"/>
<dbReference type="EMBL" id="SHKX01000013">
    <property type="protein sequence ID" value="RZU38300.1"/>
    <property type="molecule type" value="Genomic_DNA"/>
</dbReference>
<comment type="catalytic activity">
    <reaction evidence="1">
        <text>uridine(35) in tRNA(Tyr) = pseudouridine(35) in tRNA(Tyr)</text>
        <dbReference type="Rhea" id="RHEA:60556"/>
        <dbReference type="Rhea" id="RHEA-COMP:15607"/>
        <dbReference type="Rhea" id="RHEA-COMP:15608"/>
        <dbReference type="ChEBI" id="CHEBI:65314"/>
        <dbReference type="ChEBI" id="CHEBI:65315"/>
    </reaction>
</comment>
<dbReference type="AlphaFoldDB" id="A0A4Q7YLU2"/>
<dbReference type="InterPro" id="IPR002942">
    <property type="entry name" value="S4_RNA-bd"/>
</dbReference>
<dbReference type="GO" id="GO:0001522">
    <property type="term" value="P:pseudouridine synthesis"/>
    <property type="evidence" value="ECO:0007669"/>
    <property type="project" value="InterPro"/>
</dbReference>
<sequence>MTEPVRLSKKLAEQLPCSRREAELYIEGGWVLVDGEVVDEPHFRVQHQTVSLKPGAQAKPLPPVTLLLNKPAGYRSGEGDNPALALITPESLAAEDRSGLTLLKRHFARLTPGLPLETDAEGLMVYTQDWQVVRLMTEDAATLEQEYTVAFEGELTPEGLKLLNHGLVFDGWPLPAAKVSRASDTRLRFALKDSQPGQIAWMCEQVGLEVTAMKRLRIGRLSLGGLPTGQWRYLLGYERF</sequence>
<gene>
    <name evidence="12" type="ORF">EV700_2230</name>
</gene>
<evidence type="ECO:0000256" key="5">
    <source>
        <dbReference type="ARBA" id="ARBA00041420"/>
    </source>
</evidence>
<dbReference type="Pfam" id="PF01479">
    <property type="entry name" value="S4"/>
    <property type="match status" value="1"/>
</dbReference>
<dbReference type="GO" id="GO:0160138">
    <property type="term" value="F:23S rRNA pseudouridine(2604) synthase activity"/>
    <property type="evidence" value="ECO:0007669"/>
    <property type="project" value="UniProtKB-EC"/>
</dbReference>
<evidence type="ECO:0000259" key="11">
    <source>
        <dbReference type="SMART" id="SM00363"/>
    </source>
</evidence>
<dbReference type="SUPFAM" id="SSF55120">
    <property type="entry name" value="Pseudouridine synthase"/>
    <property type="match status" value="1"/>
</dbReference>
<dbReference type="InterPro" id="IPR036986">
    <property type="entry name" value="S4_RNA-bd_sf"/>
</dbReference>
<dbReference type="SMART" id="SM00363">
    <property type="entry name" value="S4"/>
    <property type="match status" value="1"/>
</dbReference>
<keyword evidence="13" id="KW-1185">Reference proteome</keyword>
<feature type="domain" description="RNA-binding S4" evidence="11">
    <location>
        <begin position="5"/>
        <end position="69"/>
    </location>
</feature>
<dbReference type="OrthoDB" id="9807213at2"/>
<dbReference type="Proteomes" id="UP000292423">
    <property type="component" value="Unassembled WGS sequence"/>
</dbReference>
<evidence type="ECO:0000256" key="2">
    <source>
        <dbReference type="ARBA" id="ARBA00036535"/>
    </source>
</evidence>
<evidence type="ECO:0000256" key="6">
    <source>
        <dbReference type="ARBA" id="ARBA00041697"/>
    </source>
</evidence>
<dbReference type="GO" id="GO:0006396">
    <property type="term" value="P:RNA processing"/>
    <property type="evidence" value="ECO:0007669"/>
    <property type="project" value="UniProtKB-ARBA"/>
</dbReference>
<evidence type="ECO:0000256" key="3">
    <source>
        <dbReference type="ARBA" id="ARBA00038922"/>
    </source>
</evidence>
<evidence type="ECO:0000256" key="7">
    <source>
        <dbReference type="ARBA" id="ARBA00042843"/>
    </source>
</evidence>